<sequence length="72" mass="7970">MTTLVPCYLVTMTTSLHTSLSDLFLARYVLIKMYAGHLTTTSIATRDHPRNVDSIRGISIGTTLATFTFFKG</sequence>
<organism evidence="1 2">
    <name type="scientific">Jimgerdemannia flammicorona</name>
    <dbReference type="NCBI Taxonomy" id="994334"/>
    <lineage>
        <taxon>Eukaryota</taxon>
        <taxon>Fungi</taxon>
        <taxon>Fungi incertae sedis</taxon>
        <taxon>Mucoromycota</taxon>
        <taxon>Mucoromycotina</taxon>
        <taxon>Endogonomycetes</taxon>
        <taxon>Endogonales</taxon>
        <taxon>Endogonaceae</taxon>
        <taxon>Jimgerdemannia</taxon>
    </lineage>
</organism>
<comment type="caution">
    <text evidence="1">The sequence shown here is derived from an EMBL/GenBank/DDBJ whole genome shotgun (WGS) entry which is preliminary data.</text>
</comment>
<proteinExistence type="predicted"/>
<dbReference type="AlphaFoldDB" id="A0A433DGV4"/>
<protein>
    <submittedName>
        <fullName evidence="1">Uncharacterized protein</fullName>
    </submittedName>
</protein>
<keyword evidence="2" id="KW-1185">Reference proteome</keyword>
<evidence type="ECO:0000313" key="1">
    <source>
        <dbReference type="EMBL" id="RUP50091.1"/>
    </source>
</evidence>
<name>A0A433DGV4_9FUNG</name>
<evidence type="ECO:0000313" key="2">
    <source>
        <dbReference type="Proteomes" id="UP000268093"/>
    </source>
</evidence>
<gene>
    <name evidence="1" type="ORF">BC936DRAFT_140363</name>
</gene>
<dbReference type="Proteomes" id="UP000268093">
    <property type="component" value="Unassembled WGS sequence"/>
</dbReference>
<accession>A0A433DGV4</accession>
<dbReference type="EMBL" id="RBNI01001689">
    <property type="protein sequence ID" value="RUP50091.1"/>
    <property type="molecule type" value="Genomic_DNA"/>
</dbReference>
<reference evidence="1 2" key="1">
    <citation type="journal article" date="2018" name="New Phytol.">
        <title>Phylogenomics of Endogonaceae and evolution of mycorrhizas within Mucoromycota.</title>
        <authorList>
            <person name="Chang Y."/>
            <person name="Desiro A."/>
            <person name="Na H."/>
            <person name="Sandor L."/>
            <person name="Lipzen A."/>
            <person name="Clum A."/>
            <person name="Barry K."/>
            <person name="Grigoriev I.V."/>
            <person name="Martin F.M."/>
            <person name="Stajich J.E."/>
            <person name="Smith M.E."/>
            <person name="Bonito G."/>
            <person name="Spatafora J.W."/>
        </authorList>
    </citation>
    <scope>NUCLEOTIDE SEQUENCE [LARGE SCALE GENOMIC DNA]</scope>
    <source>
        <strain evidence="1 2">GMNB39</strain>
    </source>
</reference>